<feature type="non-terminal residue" evidence="1">
    <location>
        <position position="49"/>
    </location>
</feature>
<evidence type="ECO:0000313" key="2">
    <source>
        <dbReference type="Proteomes" id="UP000789366"/>
    </source>
</evidence>
<keyword evidence="2" id="KW-1185">Reference proteome</keyword>
<name>A0ACA9QWJ3_9GLOM</name>
<feature type="non-terminal residue" evidence="1">
    <location>
        <position position="1"/>
    </location>
</feature>
<reference evidence="1" key="1">
    <citation type="submission" date="2021-06" db="EMBL/GenBank/DDBJ databases">
        <authorList>
            <person name="Kallberg Y."/>
            <person name="Tangrot J."/>
            <person name="Rosling A."/>
        </authorList>
    </citation>
    <scope>NUCLEOTIDE SEQUENCE</scope>
    <source>
        <strain evidence="1">28 12/20/2015</strain>
    </source>
</reference>
<organism evidence="1 2">
    <name type="scientific">Cetraspora pellucida</name>
    <dbReference type="NCBI Taxonomy" id="1433469"/>
    <lineage>
        <taxon>Eukaryota</taxon>
        <taxon>Fungi</taxon>
        <taxon>Fungi incertae sedis</taxon>
        <taxon>Mucoromycota</taxon>
        <taxon>Glomeromycotina</taxon>
        <taxon>Glomeromycetes</taxon>
        <taxon>Diversisporales</taxon>
        <taxon>Gigasporaceae</taxon>
        <taxon>Cetraspora</taxon>
    </lineage>
</organism>
<protein>
    <submittedName>
        <fullName evidence="1">10579_t:CDS:1</fullName>
    </submittedName>
</protein>
<dbReference type="EMBL" id="CAJVPW010051989">
    <property type="protein sequence ID" value="CAG8767422.1"/>
    <property type="molecule type" value="Genomic_DNA"/>
</dbReference>
<proteinExistence type="predicted"/>
<dbReference type="Proteomes" id="UP000789366">
    <property type="component" value="Unassembled WGS sequence"/>
</dbReference>
<evidence type="ECO:0000313" key="1">
    <source>
        <dbReference type="EMBL" id="CAG8767422.1"/>
    </source>
</evidence>
<comment type="caution">
    <text evidence="1">The sequence shown here is derived from an EMBL/GenBank/DDBJ whole genome shotgun (WGS) entry which is preliminary data.</text>
</comment>
<accession>A0ACA9QWJ3</accession>
<gene>
    <name evidence="1" type="ORF">SPELUC_LOCUS15559</name>
</gene>
<sequence length="49" mass="5319">IQTRIIGRFRADPGITVLVCGTLATIPQVKINAGNISKSIYAMIYEIAK</sequence>